<comment type="caution">
    <text evidence="1">The sequence shown here is derived from an EMBL/GenBank/DDBJ whole genome shotgun (WGS) entry which is preliminary data.</text>
</comment>
<protein>
    <submittedName>
        <fullName evidence="1">Uncharacterized protein</fullName>
    </submittedName>
</protein>
<feature type="non-terminal residue" evidence="1">
    <location>
        <position position="1"/>
    </location>
</feature>
<sequence>AFLDRLYPERADASFTEKMRQLAEKVGLDLVTVRIIDGEEGDEGLQQLGKWAIETPYFVMALVDGLFWKPEDPLSFQEFILGIYQGKARFRELIQIKKKRALRLIQRCLDEGAHGIIIGDDLAY</sequence>
<evidence type="ECO:0000313" key="1">
    <source>
        <dbReference type="EMBL" id="GAI50718.1"/>
    </source>
</evidence>
<feature type="non-terminal residue" evidence="1">
    <location>
        <position position="124"/>
    </location>
</feature>
<dbReference type="EMBL" id="BARV01042762">
    <property type="protein sequence ID" value="GAI50718.1"/>
    <property type="molecule type" value="Genomic_DNA"/>
</dbReference>
<name>X1P4E0_9ZZZZ</name>
<dbReference type="AlphaFoldDB" id="X1P4E0"/>
<proteinExistence type="predicted"/>
<gene>
    <name evidence="1" type="ORF">S06H3_64156</name>
</gene>
<reference evidence="1" key="1">
    <citation type="journal article" date="2014" name="Front. Microbiol.">
        <title>High frequency of phylogenetically diverse reductive dehalogenase-homologous genes in deep subseafloor sedimentary metagenomes.</title>
        <authorList>
            <person name="Kawai M."/>
            <person name="Futagami T."/>
            <person name="Toyoda A."/>
            <person name="Takaki Y."/>
            <person name="Nishi S."/>
            <person name="Hori S."/>
            <person name="Arai W."/>
            <person name="Tsubouchi T."/>
            <person name="Morono Y."/>
            <person name="Uchiyama I."/>
            <person name="Ito T."/>
            <person name="Fujiyama A."/>
            <person name="Inagaki F."/>
            <person name="Takami H."/>
        </authorList>
    </citation>
    <scope>NUCLEOTIDE SEQUENCE</scope>
    <source>
        <strain evidence="1">Expedition CK06-06</strain>
    </source>
</reference>
<accession>X1P4E0</accession>
<organism evidence="1">
    <name type="scientific">marine sediment metagenome</name>
    <dbReference type="NCBI Taxonomy" id="412755"/>
    <lineage>
        <taxon>unclassified sequences</taxon>
        <taxon>metagenomes</taxon>
        <taxon>ecological metagenomes</taxon>
    </lineage>
</organism>